<proteinExistence type="predicted"/>
<gene>
    <name evidence="1" type="ORF">DERYTH_LOCUS26842</name>
</gene>
<dbReference type="AlphaFoldDB" id="A0A9N9KCW6"/>
<keyword evidence="2" id="KW-1185">Reference proteome</keyword>
<feature type="non-terminal residue" evidence="1">
    <location>
        <position position="53"/>
    </location>
</feature>
<evidence type="ECO:0000313" key="1">
    <source>
        <dbReference type="EMBL" id="CAG8819788.1"/>
    </source>
</evidence>
<comment type="caution">
    <text evidence="1">The sequence shown here is derived from an EMBL/GenBank/DDBJ whole genome shotgun (WGS) entry which is preliminary data.</text>
</comment>
<accession>A0A9N9KCW6</accession>
<evidence type="ECO:0000313" key="2">
    <source>
        <dbReference type="Proteomes" id="UP000789405"/>
    </source>
</evidence>
<sequence length="53" mass="6208">QHFINYDNKIAETLQLYEAAKDLTGNKDFTIPASLDIGRNLMLEEVGRWRNKR</sequence>
<protein>
    <submittedName>
        <fullName evidence="1">5884_t:CDS:1</fullName>
    </submittedName>
</protein>
<feature type="non-terminal residue" evidence="1">
    <location>
        <position position="1"/>
    </location>
</feature>
<reference evidence="1" key="1">
    <citation type="submission" date="2021-06" db="EMBL/GenBank/DDBJ databases">
        <authorList>
            <person name="Kallberg Y."/>
            <person name="Tangrot J."/>
            <person name="Rosling A."/>
        </authorList>
    </citation>
    <scope>NUCLEOTIDE SEQUENCE</scope>
    <source>
        <strain evidence="1">MA453B</strain>
    </source>
</reference>
<dbReference type="EMBL" id="CAJVPY010058415">
    <property type="protein sequence ID" value="CAG8819788.1"/>
    <property type="molecule type" value="Genomic_DNA"/>
</dbReference>
<dbReference type="OrthoDB" id="10414012at2759"/>
<name>A0A9N9KCW6_9GLOM</name>
<dbReference type="Proteomes" id="UP000789405">
    <property type="component" value="Unassembled WGS sequence"/>
</dbReference>
<organism evidence="1 2">
    <name type="scientific">Dentiscutata erythropus</name>
    <dbReference type="NCBI Taxonomy" id="1348616"/>
    <lineage>
        <taxon>Eukaryota</taxon>
        <taxon>Fungi</taxon>
        <taxon>Fungi incertae sedis</taxon>
        <taxon>Mucoromycota</taxon>
        <taxon>Glomeromycotina</taxon>
        <taxon>Glomeromycetes</taxon>
        <taxon>Diversisporales</taxon>
        <taxon>Gigasporaceae</taxon>
        <taxon>Dentiscutata</taxon>
    </lineage>
</organism>